<feature type="signal peptide" evidence="1">
    <location>
        <begin position="1"/>
        <end position="19"/>
    </location>
</feature>
<dbReference type="EMBL" id="LN871598">
    <property type="protein sequence ID" value="CTQ41508.1"/>
    <property type="molecule type" value="Genomic_DNA"/>
</dbReference>
<protein>
    <submittedName>
        <fullName evidence="2">Uncharacterized protein</fullName>
    </submittedName>
</protein>
<evidence type="ECO:0000313" key="3">
    <source>
        <dbReference type="Proteomes" id="UP000002899"/>
    </source>
</evidence>
<evidence type="ECO:0000256" key="1">
    <source>
        <dbReference type="SAM" id="SignalP"/>
    </source>
</evidence>
<keyword evidence="1" id="KW-0732">Signal</keyword>
<organism evidence="2 3">
    <name type="scientific">Babesia microti (strain RI)</name>
    <dbReference type="NCBI Taxonomy" id="1133968"/>
    <lineage>
        <taxon>Eukaryota</taxon>
        <taxon>Sar</taxon>
        <taxon>Alveolata</taxon>
        <taxon>Apicomplexa</taxon>
        <taxon>Aconoidasida</taxon>
        <taxon>Piroplasmida</taxon>
        <taxon>Babesiidae</taxon>
        <taxon>Babesia</taxon>
    </lineage>
</organism>
<dbReference type="AlphaFoldDB" id="A0A0K3ASC0"/>
<sequence length="139" mass="15359">MNFLVFLVTTLSLFQFSLQANCTVEDLNSLGFLPIDLKKEDSGTLMQTHSKLTSAGKKMVSNRNAFTSESLANMLHPGLDVNCSQCFLDSIACSIEKCKARCMSNECSKGCQQCISKHCKSRFIECIGQEVADPCKFKP</sequence>
<name>A0A0K3ASC0_BABMR</name>
<evidence type="ECO:0000313" key="2">
    <source>
        <dbReference type="EMBL" id="CTQ41508.1"/>
    </source>
</evidence>
<dbReference type="VEuPathDB" id="PiroplasmaDB:BMR1_03g04550"/>
<dbReference type="RefSeq" id="XP_012649519.1">
    <property type="nucleotide sequence ID" value="XM_012794065.1"/>
</dbReference>
<reference evidence="2 3" key="2">
    <citation type="journal article" date="2013" name="PLoS ONE">
        <title>Whole genome mapping and re-organization of the nuclear and mitochondrial genomes of Babesia microti isolates.</title>
        <authorList>
            <person name="Cornillot E."/>
            <person name="Dassouli A."/>
            <person name="Garg A."/>
            <person name="Pachikara N."/>
            <person name="Randazzo S."/>
            <person name="Depoix D."/>
            <person name="Carcy B."/>
            <person name="Delbecq S."/>
            <person name="Frutos R."/>
            <person name="Silva J.C."/>
            <person name="Sutton R."/>
            <person name="Krause P.J."/>
            <person name="Mamoun C.B."/>
        </authorList>
    </citation>
    <scope>NUCLEOTIDE SEQUENCE [LARGE SCALE GENOMIC DNA]</scope>
    <source>
        <strain evidence="2 3">RI</strain>
    </source>
</reference>
<reference evidence="2 3" key="1">
    <citation type="journal article" date="2012" name="Nucleic Acids Res.">
        <title>Sequencing of the smallest Apicomplexan genome from the human pathogen Babesia microti.</title>
        <authorList>
            <person name="Cornillot E."/>
            <person name="Hadj-Kaddour K."/>
            <person name="Dassouli A."/>
            <person name="Noel B."/>
            <person name="Ranwez V."/>
            <person name="Vacherie B."/>
            <person name="Augagneur Y."/>
            <person name="Bres V."/>
            <person name="Duclos A."/>
            <person name="Randazzo S."/>
            <person name="Carcy B."/>
            <person name="Debierre-Grockiego F."/>
            <person name="Delbecq S."/>
            <person name="Moubri-Menage K."/>
            <person name="Shams-Eldin H."/>
            <person name="Usmani-Brown S."/>
            <person name="Bringaud F."/>
            <person name="Wincker P."/>
            <person name="Vivares C.P."/>
            <person name="Schwarz R.T."/>
            <person name="Schetters T.P."/>
            <person name="Krause P.J."/>
            <person name="Gorenflot A."/>
            <person name="Berry V."/>
            <person name="Barbe V."/>
            <person name="Ben Mamoun C."/>
        </authorList>
    </citation>
    <scope>NUCLEOTIDE SEQUENCE [LARGE SCALE GENOMIC DNA]</scope>
    <source>
        <strain evidence="2 3">RI</strain>
    </source>
</reference>
<dbReference type="Proteomes" id="UP000002899">
    <property type="component" value="Chromosome III"/>
</dbReference>
<dbReference type="KEGG" id="bmic:BMR1_03g04550"/>
<dbReference type="OMA" id="CVGHITI"/>
<dbReference type="GeneID" id="24425557"/>
<keyword evidence="3" id="KW-1185">Reference proteome</keyword>
<accession>A0A0K3ASC0</accession>
<feature type="chain" id="PRO_5005494065" evidence="1">
    <location>
        <begin position="20"/>
        <end position="139"/>
    </location>
</feature>
<proteinExistence type="predicted"/>
<reference evidence="2 3" key="3">
    <citation type="journal article" date="2016" name="Sci. Rep.">
        <title>Genome-wide diversity and gene expression profiling of Babesia microti isolates identify polymorphic genes that mediate host-pathogen interactions.</title>
        <authorList>
            <person name="Silva J.C."/>
            <person name="Cornillot E."/>
            <person name="McCracken C."/>
            <person name="Usmani-Brown S."/>
            <person name="Dwivedi A."/>
            <person name="Ifeonu O.O."/>
            <person name="Crabtree J."/>
            <person name="Gotia H.T."/>
            <person name="Virji A.Z."/>
            <person name="Reynes C."/>
            <person name="Colinge J."/>
            <person name="Kumar V."/>
            <person name="Lawres L."/>
            <person name="Pazzi J.E."/>
            <person name="Pablo J.V."/>
            <person name="Hung C."/>
            <person name="Brancato J."/>
            <person name="Kumari P."/>
            <person name="Orvis J."/>
            <person name="Tretina K."/>
            <person name="Chibucos M."/>
            <person name="Ott S."/>
            <person name="Sadzewicz L."/>
            <person name="Sengamalay N."/>
            <person name="Shetty A.C."/>
            <person name="Su Q."/>
            <person name="Tallon L."/>
            <person name="Fraser C.M."/>
            <person name="Frutos R."/>
            <person name="Molina D.M."/>
            <person name="Krause P.J."/>
            <person name="Ben Mamoun C."/>
        </authorList>
    </citation>
    <scope>NUCLEOTIDE SEQUENCE [LARGE SCALE GENOMIC DNA]</scope>
    <source>
        <strain evidence="2 3">RI</strain>
    </source>
</reference>